<organism evidence="2 3">
    <name type="scientific">Leisingera daeponensis</name>
    <dbReference type="NCBI Taxonomy" id="405746"/>
    <lineage>
        <taxon>Bacteria</taxon>
        <taxon>Pseudomonadati</taxon>
        <taxon>Pseudomonadota</taxon>
        <taxon>Alphaproteobacteria</taxon>
        <taxon>Rhodobacterales</taxon>
        <taxon>Roseobacteraceae</taxon>
        <taxon>Leisingera</taxon>
    </lineage>
</organism>
<dbReference type="RefSeq" id="WP_222508039.1">
    <property type="nucleotide sequence ID" value="NZ_JAHVJA010000003.1"/>
</dbReference>
<feature type="chain" id="PRO_5047527798" description="Lipoprotein" evidence="1">
    <location>
        <begin position="20"/>
        <end position="110"/>
    </location>
</feature>
<evidence type="ECO:0000256" key="1">
    <source>
        <dbReference type="SAM" id="SignalP"/>
    </source>
</evidence>
<evidence type="ECO:0000313" key="2">
    <source>
        <dbReference type="EMBL" id="MBY6139460.1"/>
    </source>
</evidence>
<proteinExistence type="predicted"/>
<dbReference type="EMBL" id="JAHVJA010000003">
    <property type="protein sequence ID" value="MBY6139460.1"/>
    <property type="molecule type" value="Genomic_DNA"/>
</dbReference>
<accession>A0ABS7NE68</accession>
<keyword evidence="1" id="KW-0732">Signal</keyword>
<evidence type="ECO:0000313" key="3">
    <source>
        <dbReference type="Proteomes" id="UP000766629"/>
    </source>
</evidence>
<dbReference type="PROSITE" id="PS51257">
    <property type="entry name" value="PROKAR_LIPOPROTEIN"/>
    <property type="match status" value="1"/>
</dbReference>
<comment type="caution">
    <text evidence="2">The sequence shown here is derived from an EMBL/GenBank/DDBJ whole genome shotgun (WGS) entry which is preliminary data.</text>
</comment>
<dbReference type="Proteomes" id="UP000766629">
    <property type="component" value="Unassembled WGS sequence"/>
</dbReference>
<gene>
    <name evidence="2" type="ORF">KUV26_08455</name>
</gene>
<evidence type="ECO:0008006" key="4">
    <source>
        <dbReference type="Google" id="ProtNLM"/>
    </source>
</evidence>
<name>A0ABS7NE68_9RHOB</name>
<reference evidence="2 3" key="1">
    <citation type="submission" date="2021-06" db="EMBL/GenBank/DDBJ databases">
        <title>50 bacteria genomes isolated from Dapeng, Shenzhen, China.</title>
        <authorList>
            <person name="Zheng W."/>
            <person name="Yu S."/>
            <person name="Huang Y."/>
        </authorList>
    </citation>
    <scope>NUCLEOTIDE SEQUENCE [LARGE SCALE GENOMIC DNA]</scope>
    <source>
        <strain evidence="2 3">DP1N14-2</strain>
    </source>
</reference>
<keyword evidence="3" id="KW-1185">Reference proteome</keyword>
<protein>
    <recommendedName>
        <fullName evidence="4">Lipoprotein</fullName>
    </recommendedName>
</protein>
<sequence length="110" mass="12156">MKRMIVPATLCLGLSACGAMEFDRNDLSQMFGPATNYRNPVAKREMVNSFISQESVSRDGRAAHWTSPDGCTYSRTQAPGYAPVWYLVQNPHHVGMPNAHRDCPISVVEG</sequence>
<feature type="signal peptide" evidence="1">
    <location>
        <begin position="1"/>
        <end position="19"/>
    </location>
</feature>